<comment type="caution">
    <text evidence="2">The sequence shown here is derived from an EMBL/GenBank/DDBJ whole genome shotgun (WGS) entry which is preliminary data.</text>
</comment>
<dbReference type="AlphaFoldDB" id="A0A0L6UQT3"/>
<feature type="non-terminal residue" evidence="2">
    <location>
        <position position="130"/>
    </location>
</feature>
<dbReference type="VEuPathDB" id="FungiDB:VP01_4194g2"/>
<dbReference type="OrthoDB" id="10645983at2759"/>
<feature type="transmembrane region" description="Helical" evidence="1">
    <location>
        <begin position="93"/>
        <end position="113"/>
    </location>
</feature>
<keyword evidence="1" id="KW-0472">Membrane</keyword>
<keyword evidence="1" id="KW-1133">Transmembrane helix</keyword>
<reference evidence="2 3" key="1">
    <citation type="submission" date="2015-08" db="EMBL/GenBank/DDBJ databases">
        <title>Next Generation Sequencing and Analysis of the Genome of Puccinia sorghi L Schw, the Causal Agent of Maize Common Rust.</title>
        <authorList>
            <person name="Rochi L."/>
            <person name="Burguener G."/>
            <person name="Darino M."/>
            <person name="Turjanski A."/>
            <person name="Kreff E."/>
            <person name="Dieguez M.J."/>
            <person name="Sacco F."/>
        </authorList>
    </citation>
    <scope>NUCLEOTIDE SEQUENCE [LARGE SCALE GENOMIC DNA]</scope>
    <source>
        <strain evidence="2 3">RO10H11247</strain>
    </source>
</reference>
<evidence type="ECO:0000313" key="3">
    <source>
        <dbReference type="Proteomes" id="UP000037035"/>
    </source>
</evidence>
<gene>
    <name evidence="2" type="ORF">VP01_4194g2</name>
</gene>
<dbReference type="STRING" id="27349.A0A0L6UQT3"/>
<organism evidence="2 3">
    <name type="scientific">Puccinia sorghi</name>
    <dbReference type="NCBI Taxonomy" id="27349"/>
    <lineage>
        <taxon>Eukaryota</taxon>
        <taxon>Fungi</taxon>
        <taxon>Dikarya</taxon>
        <taxon>Basidiomycota</taxon>
        <taxon>Pucciniomycotina</taxon>
        <taxon>Pucciniomycetes</taxon>
        <taxon>Pucciniales</taxon>
        <taxon>Pucciniaceae</taxon>
        <taxon>Puccinia</taxon>
    </lineage>
</organism>
<name>A0A0L6UQT3_9BASI</name>
<proteinExistence type="predicted"/>
<accession>A0A0L6UQT3</accession>
<protein>
    <submittedName>
        <fullName evidence="2">Uncharacterized protein</fullName>
    </submittedName>
</protein>
<evidence type="ECO:0000313" key="2">
    <source>
        <dbReference type="EMBL" id="KNZ50884.1"/>
    </source>
</evidence>
<sequence>MFNDYFHTHHPLAAISDKLKTQLHFTKKTACTVHPEKCSEQRASYINIIGPYPLKFMAFIGIFSHSLYSQVSLLITFSLFLPDEFVLEKALSNAPWISILPAVWLGGLITVMAQPGSILRIDMEYFLDVL</sequence>
<keyword evidence="3" id="KW-1185">Reference proteome</keyword>
<dbReference type="EMBL" id="LAVV01009273">
    <property type="protein sequence ID" value="KNZ50884.1"/>
    <property type="molecule type" value="Genomic_DNA"/>
</dbReference>
<feature type="transmembrane region" description="Helical" evidence="1">
    <location>
        <begin position="56"/>
        <end position="81"/>
    </location>
</feature>
<dbReference type="Proteomes" id="UP000037035">
    <property type="component" value="Unassembled WGS sequence"/>
</dbReference>
<evidence type="ECO:0000256" key="1">
    <source>
        <dbReference type="SAM" id="Phobius"/>
    </source>
</evidence>
<keyword evidence="1" id="KW-0812">Transmembrane</keyword>